<dbReference type="CDD" id="cd04651">
    <property type="entry name" value="LbH_G1P_AT_C"/>
    <property type="match status" value="1"/>
</dbReference>
<proteinExistence type="inferred from homology"/>
<feature type="domain" description="Nucleotidyl transferase" evidence="3">
    <location>
        <begin position="26"/>
        <end position="207"/>
    </location>
</feature>
<evidence type="ECO:0000256" key="2">
    <source>
        <dbReference type="ARBA" id="ARBA00023056"/>
    </source>
</evidence>
<dbReference type="PANTHER" id="PTHR43523">
    <property type="entry name" value="GLUCOSE-1-PHOSPHATE ADENYLYLTRANSFERASE-RELATED"/>
    <property type="match status" value="1"/>
</dbReference>
<dbReference type="EMBL" id="CP010086">
    <property type="protein sequence ID" value="AMK50518.1"/>
    <property type="molecule type" value="Genomic_DNA"/>
</dbReference>
<dbReference type="CDD" id="cd02508">
    <property type="entry name" value="ADP_Glucose_PP"/>
    <property type="match status" value="1"/>
</dbReference>
<dbReference type="Pfam" id="PF24894">
    <property type="entry name" value="Hexapep_GlmU"/>
    <property type="match status" value="1"/>
</dbReference>
<dbReference type="Pfam" id="PF00483">
    <property type="entry name" value="NTP_transferase"/>
    <property type="match status" value="1"/>
</dbReference>
<dbReference type="PANTHER" id="PTHR43523:SF6">
    <property type="entry name" value="GLYCOGEN BIOSYNTHESIS PROTEIN GLGD"/>
    <property type="match status" value="1"/>
</dbReference>
<evidence type="ECO:0000313" key="6">
    <source>
        <dbReference type="Proteomes" id="UP000031866"/>
    </source>
</evidence>
<dbReference type="Gene3D" id="2.160.10.10">
    <property type="entry name" value="Hexapeptide repeat proteins"/>
    <property type="match status" value="1"/>
</dbReference>
<dbReference type="AlphaFoldDB" id="A0A126SNV8"/>
<evidence type="ECO:0000259" key="4">
    <source>
        <dbReference type="Pfam" id="PF24894"/>
    </source>
</evidence>
<evidence type="ECO:0000313" key="5">
    <source>
        <dbReference type="EMBL" id="AMK50518.1"/>
    </source>
</evidence>
<dbReference type="GO" id="GO:0005978">
    <property type="term" value="P:glycogen biosynthetic process"/>
    <property type="evidence" value="ECO:0007669"/>
    <property type="project" value="UniProtKB-KW"/>
</dbReference>
<dbReference type="OrthoDB" id="9801810at2"/>
<dbReference type="STRING" id="1520.LF65_07035"/>
<dbReference type="SUPFAM" id="SSF51161">
    <property type="entry name" value="Trimeric LpxA-like enzymes"/>
    <property type="match status" value="1"/>
</dbReference>
<keyword evidence="2" id="KW-0320">Glycogen biosynthesis</keyword>
<name>A0A126SNV8_CLOBE</name>
<dbReference type="RefSeq" id="WP_061114943.1">
    <property type="nucleotide sequence ID" value="NZ_CP010086.2"/>
</dbReference>
<evidence type="ECO:0000256" key="1">
    <source>
        <dbReference type="ARBA" id="ARBA00010443"/>
    </source>
</evidence>
<dbReference type="InterPro" id="IPR011831">
    <property type="entry name" value="ADP-Glc_PPase"/>
</dbReference>
<accession>A0A126SNV8</accession>
<gene>
    <name evidence="5" type="ORF">LF65_07035</name>
</gene>
<dbReference type="InterPro" id="IPR011004">
    <property type="entry name" value="Trimer_LpxA-like_sf"/>
</dbReference>
<keyword evidence="5" id="KW-0548">Nucleotidyltransferase</keyword>
<dbReference type="Proteomes" id="UP000031866">
    <property type="component" value="Chromosome"/>
</dbReference>
<dbReference type="Gene3D" id="3.90.550.10">
    <property type="entry name" value="Spore Coat Polysaccharide Biosynthesis Protein SpsA, Chain A"/>
    <property type="match status" value="1"/>
</dbReference>
<dbReference type="InterPro" id="IPR005835">
    <property type="entry name" value="NTP_transferase_dom"/>
</dbReference>
<dbReference type="InterPro" id="IPR011832">
    <property type="entry name" value="GlgDAde_trans"/>
</dbReference>
<keyword evidence="5" id="KW-0808">Transferase</keyword>
<dbReference type="SUPFAM" id="SSF53448">
    <property type="entry name" value="Nucleotide-diphospho-sugar transferases"/>
    <property type="match status" value="1"/>
</dbReference>
<dbReference type="InterPro" id="IPR056818">
    <property type="entry name" value="GlmU/GlgC-like_hexapep"/>
</dbReference>
<dbReference type="InterPro" id="IPR029044">
    <property type="entry name" value="Nucleotide-diphossugar_trans"/>
</dbReference>
<protein>
    <submittedName>
        <fullName evidence="5">Glucose-1-phosphate adenylyltransferase</fullName>
    </submittedName>
</protein>
<sequence length="370" mass="41664">MKNCIGIINLDENENRMGELVVNRSLASVPIAARYRIIDFILSNMTNSGINCIGIFTKNKSRSLIDHLTNGRPWDLNRKKDGLKVFNFGNDEPVYDDVHNFAENIQFLTHSRREYVLLAPSYMICNIDYNEVLEYHKSTGKDITMVYKKVNNADEAFGDCGVLNFDDSGSVISVGENIGKSPKANINMEMYILKTELFINIVNECVSSGMYRKVKEYIHNNLNTLTASAYEFKGHLDCINSIKALYDSNVGFLNRKVNKEIFNDERPIYTKTKDEAPTHYADTSSVINSIIANGCRIEGTVENCIIGRRVYIGKNTKLKDCIIMQNSRIGDEAVLDNVIADKGSEIRSGETLIGSVMYPLVIKKKSSITK</sequence>
<feature type="domain" description="Glucose-1-phosphate adenylyltransferase/Bifunctional protein GlmU-like C-terminal hexapeptide" evidence="4">
    <location>
        <begin position="283"/>
        <end position="351"/>
    </location>
</feature>
<comment type="similarity">
    <text evidence="1">Belongs to the bacterial/plant glucose-1-phosphate adenylyltransferase family.</text>
</comment>
<organism evidence="5 6">
    <name type="scientific">Clostridium beijerinckii</name>
    <name type="common">Clostridium MP</name>
    <dbReference type="NCBI Taxonomy" id="1520"/>
    <lineage>
        <taxon>Bacteria</taxon>
        <taxon>Bacillati</taxon>
        <taxon>Bacillota</taxon>
        <taxon>Clostridia</taxon>
        <taxon>Eubacteriales</taxon>
        <taxon>Clostridiaceae</taxon>
        <taxon>Clostridium</taxon>
    </lineage>
</organism>
<dbReference type="KEGG" id="cbei:LF65_07035"/>
<dbReference type="NCBIfam" id="TIGR02092">
    <property type="entry name" value="glgD"/>
    <property type="match status" value="1"/>
</dbReference>
<reference evidence="6" key="1">
    <citation type="submission" date="2014-12" db="EMBL/GenBank/DDBJ databases">
        <title>Genome sequence of Clostridium beijerinckii strain 59B.</title>
        <authorList>
            <person name="Little G.T."/>
            <person name="Minton N.P."/>
        </authorList>
    </citation>
    <scope>NUCLEOTIDE SEQUENCE [LARGE SCALE GENOMIC DNA]</scope>
    <source>
        <strain evidence="6">59B</strain>
    </source>
</reference>
<evidence type="ECO:0000259" key="3">
    <source>
        <dbReference type="Pfam" id="PF00483"/>
    </source>
</evidence>
<dbReference type="GO" id="GO:0008878">
    <property type="term" value="F:glucose-1-phosphate adenylyltransferase activity"/>
    <property type="evidence" value="ECO:0007669"/>
    <property type="project" value="InterPro"/>
</dbReference>